<feature type="transmembrane region" description="Helical" evidence="1">
    <location>
        <begin position="6"/>
        <end position="27"/>
    </location>
</feature>
<reference evidence="3" key="1">
    <citation type="journal article" date="2014" name="Int. J. Syst. Evol. Microbiol.">
        <title>Complete genome sequence of Corynebacterium casei LMG S-19264T (=DSM 44701T), isolated from a smear-ripened cheese.</title>
        <authorList>
            <consortium name="US DOE Joint Genome Institute (JGI-PGF)"/>
            <person name="Walter F."/>
            <person name="Albersmeier A."/>
            <person name="Kalinowski J."/>
            <person name="Ruckert C."/>
        </authorList>
    </citation>
    <scope>NUCLEOTIDE SEQUENCE</scope>
    <source>
        <strain evidence="3">JCM 11219</strain>
    </source>
</reference>
<evidence type="ECO:0000313" key="4">
    <source>
        <dbReference type="Proteomes" id="UP000657075"/>
    </source>
</evidence>
<dbReference type="Proteomes" id="UP001060771">
    <property type="component" value="Chromosome"/>
</dbReference>
<feature type="transmembrane region" description="Helical" evidence="1">
    <location>
        <begin position="39"/>
        <end position="66"/>
    </location>
</feature>
<keyword evidence="1" id="KW-0812">Transmembrane</keyword>
<protein>
    <submittedName>
        <fullName evidence="3">Uncharacterized protein</fullName>
    </submittedName>
</protein>
<dbReference type="AlphaFoldDB" id="A0A830DYY1"/>
<gene>
    <name evidence="3" type="ORF">GCM10007112_04030</name>
    <name evidence="2" type="ORF">Vsou_08960</name>
</gene>
<proteinExistence type="predicted"/>
<organism evidence="3 4">
    <name type="scientific">Vulcanisaeta souniana JCM 11219</name>
    <dbReference type="NCBI Taxonomy" id="1293586"/>
    <lineage>
        <taxon>Archaea</taxon>
        <taxon>Thermoproteota</taxon>
        <taxon>Thermoprotei</taxon>
        <taxon>Thermoproteales</taxon>
        <taxon>Thermoproteaceae</taxon>
        <taxon>Vulcanisaeta</taxon>
    </lineage>
</organism>
<accession>A0A830DYY1</accession>
<dbReference type="RefSeq" id="WP_188602654.1">
    <property type="nucleotide sequence ID" value="NZ_AP026830.1"/>
</dbReference>
<keyword evidence="5" id="KW-1185">Reference proteome</keyword>
<reference evidence="5" key="3">
    <citation type="submission" date="2022-09" db="EMBL/GenBank/DDBJ databases">
        <title>Complete genome sequence of Vulcanisaeta souniana.</title>
        <authorList>
            <person name="Kato S."/>
            <person name="Itoh T."/>
            <person name="Ohkuma M."/>
        </authorList>
    </citation>
    <scope>NUCLEOTIDE SEQUENCE [LARGE SCALE GENOMIC DNA]</scope>
    <source>
        <strain evidence="5">JCM 11219</strain>
    </source>
</reference>
<dbReference type="Proteomes" id="UP000657075">
    <property type="component" value="Unassembled WGS sequence"/>
</dbReference>
<evidence type="ECO:0000313" key="3">
    <source>
        <dbReference type="EMBL" id="GGI70251.1"/>
    </source>
</evidence>
<keyword evidence="1" id="KW-0472">Membrane</keyword>
<reference evidence="3" key="2">
    <citation type="submission" date="2020-09" db="EMBL/GenBank/DDBJ databases">
        <authorList>
            <person name="Sun Q."/>
            <person name="Ohkuma M."/>
        </authorList>
    </citation>
    <scope>NUCLEOTIDE SEQUENCE</scope>
    <source>
        <strain evidence="3">JCM 11219</strain>
    </source>
</reference>
<sequence length="67" mass="7144">MGFTTLDGYGLQIFPALVQSLISYPLIEWSSIRRIVGALAAMCMIFALLMGILPTVLNSVGLTAVIA</sequence>
<dbReference type="GeneID" id="76206447"/>
<reference evidence="2" key="4">
    <citation type="journal article" date="2023" name="Microbiol. Resour. Announc.">
        <title>Complete Genome Sequence of Vulcanisaeta souniana Strain IC-059, a Hyperthermophilic Archaeon Isolated from Hot Spring Water in Japan.</title>
        <authorList>
            <person name="Kato S."/>
            <person name="Itoh T."/>
            <person name="Wu L."/>
            <person name="Ma J."/>
            <person name="Ohkuma M."/>
        </authorList>
    </citation>
    <scope>NUCLEOTIDE SEQUENCE</scope>
    <source>
        <strain evidence="2">JCM 11219</strain>
    </source>
</reference>
<evidence type="ECO:0000256" key="1">
    <source>
        <dbReference type="SAM" id="Phobius"/>
    </source>
</evidence>
<name>A0A830DYY1_9CREN</name>
<dbReference type="EMBL" id="BMNM01000001">
    <property type="protein sequence ID" value="GGI70251.1"/>
    <property type="molecule type" value="Genomic_DNA"/>
</dbReference>
<evidence type="ECO:0000313" key="2">
    <source>
        <dbReference type="EMBL" id="BDR91803.1"/>
    </source>
</evidence>
<keyword evidence="1" id="KW-1133">Transmembrane helix</keyword>
<dbReference type="EMBL" id="AP026830">
    <property type="protein sequence ID" value="BDR91803.1"/>
    <property type="molecule type" value="Genomic_DNA"/>
</dbReference>
<evidence type="ECO:0000313" key="5">
    <source>
        <dbReference type="Proteomes" id="UP001060771"/>
    </source>
</evidence>